<evidence type="ECO:0000256" key="2">
    <source>
        <dbReference type="ARBA" id="ARBA00006671"/>
    </source>
</evidence>
<dbReference type="EMBL" id="JAHWXT010000001">
    <property type="protein sequence ID" value="MCF0263604.1"/>
    <property type="molecule type" value="Genomic_DNA"/>
</dbReference>
<dbReference type="GO" id="GO:0009289">
    <property type="term" value="C:pilus"/>
    <property type="evidence" value="ECO:0007669"/>
    <property type="project" value="UniProtKB-SubCell"/>
</dbReference>
<comment type="caution">
    <text evidence="6">The sequence shown here is derived from an EMBL/GenBank/DDBJ whole genome shotgun (WGS) entry which is preliminary data.</text>
</comment>
<sequence>MATRSNFKAVSGKTNLTATGSGSFQFGVDSNIEINNSGDGTAAQNLAKVWLSDNLNISFDMSDDVSTSVVSIKELNKDYNVHPDTSQPGRVTINGEEYLRAGNGLRNAGFSVPNIGFTLTNNTTPSSSIIDTLNGATVRIHLGTMTYKYDNYFTEAITGNPKIASTEVYLNLNLAFIRPTCTMANQTVNLASVPISILNSQQTAGEQNFSINISCTTSMPSNMLLARVTDSYTPENSNSNGVLKNQPKLSNKSNVDVQLIDESNTPLVIGILRSFYNVPTGSTATTFIKALKARYFRSALRATAGYVRAQATVFLDYQ</sequence>
<keyword evidence="4" id="KW-0281">Fimbrium</keyword>
<reference evidence="6" key="1">
    <citation type="submission" date="2021-07" db="EMBL/GenBank/DDBJ databases">
        <authorList>
            <person name="Fernandez M."/>
            <person name="Pereira P."/>
            <person name="Torres Tejerizo G.A."/>
            <person name="Gonzalez P."/>
            <person name="Agostini E."/>
        </authorList>
    </citation>
    <scope>NUCLEOTIDE SEQUENCE</scope>
    <source>
        <strain evidence="6">SFC 500-1A</strain>
    </source>
</reference>
<evidence type="ECO:0000259" key="5">
    <source>
        <dbReference type="Pfam" id="PF00419"/>
    </source>
</evidence>
<dbReference type="PANTHER" id="PTHR33420">
    <property type="entry name" value="FIMBRIAL SUBUNIT ELFA-RELATED"/>
    <property type="match status" value="1"/>
</dbReference>
<dbReference type="InterPro" id="IPR000259">
    <property type="entry name" value="Adhesion_dom_fimbrial"/>
</dbReference>
<dbReference type="Gene3D" id="2.60.40.1090">
    <property type="entry name" value="Fimbrial-type adhesion domain"/>
    <property type="match status" value="1"/>
</dbReference>
<evidence type="ECO:0000256" key="1">
    <source>
        <dbReference type="ARBA" id="ARBA00004561"/>
    </source>
</evidence>
<dbReference type="InterPro" id="IPR036937">
    <property type="entry name" value="Adhesion_dom_fimbrial_sf"/>
</dbReference>
<feature type="domain" description="Fimbrial-type adhesion" evidence="5">
    <location>
        <begin position="177"/>
        <end position="318"/>
    </location>
</feature>
<comment type="similarity">
    <text evidence="2">Belongs to the fimbrial protein family.</text>
</comment>
<accession>A0A8X8KC92</accession>
<dbReference type="InterPro" id="IPR008966">
    <property type="entry name" value="Adhesion_dom_sf"/>
</dbReference>
<keyword evidence="3" id="KW-0732">Signal</keyword>
<protein>
    <submittedName>
        <fullName evidence="6">Fimbrial protein</fullName>
    </submittedName>
</protein>
<organism evidence="6 7">
    <name type="scientific">Acinetobacter guillouiae</name>
    <name type="common">Acinetobacter genomosp. 11</name>
    <dbReference type="NCBI Taxonomy" id="106649"/>
    <lineage>
        <taxon>Bacteria</taxon>
        <taxon>Pseudomonadati</taxon>
        <taxon>Pseudomonadota</taxon>
        <taxon>Gammaproteobacteria</taxon>
        <taxon>Moraxellales</taxon>
        <taxon>Moraxellaceae</taxon>
        <taxon>Acinetobacter</taxon>
    </lineage>
</organism>
<dbReference type="SUPFAM" id="SSF49401">
    <property type="entry name" value="Bacterial adhesins"/>
    <property type="match status" value="1"/>
</dbReference>
<evidence type="ECO:0000313" key="6">
    <source>
        <dbReference type="EMBL" id="MCF0263604.1"/>
    </source>
</evidence>
<evidence type="ECO:0000313" key="7">
    <source>
        <dbReference type="Proteomes" id="UP000887320"/>
    </source>
</evidence>
<dbReference type="PANTHER" id="PTHR33420:SF3">
    <property type="entry name" value="FIMBRIAL SUBUNIT ELFA"/>
    <property type="match status" value="1"/>
</dbReference>
<dbReference type="Proteomes" id="UP000887320">
    <property type="component" value="Unassembled WGS sequence"/>
</dbReference>
<dbReference type="InterPro" id="IPR050263">
    <property type="entry name" value="Bact_Fimbrial_Adh_Pro"/>
</dbReference>
<gene>
    <name evidence="6" type="ORF">KW868_03870</name>
</gene>
<dbReference type="GO" id="GO:0043709">
    <property type="term" value="P:cell adhesion involved in single-species biofilm formation"/>
    <property type="evidence" value="ECO:0007669"/>
    <property type="project" value="TreeGrafter"/>
</dbReference>
<evidence type="ECO:0000256" key="4">
    <source>
        <dbReference type="ARBA" id="ARBA00023263"/>
    </source>
</evidence>
<dbReference type="AlphaFoldDB" id="A0A8X8KC92"/>
<dbReference type="Pfam" id="PF00419">
    <property type="entry name" value="Fimbrial"/>
    <property type="match status" value="1"/>
</dbReference>
<comment type="subcellular location">
    <subcellularLocation>
        <location evidence="1">Fimbrium</location>
    </subcellularLocation>
</comment>
<proteinExistence type="inferred from homology"/>
<name>A0A8X8KC92_ACIGI</name>
<evidence type="ECO:0000256" key="3">
    <source>
        <dbReference type="ARBA" id="ARBA00022729"/>
    </source>
</evidence>